<sequence length="62" mass="6734">MNWLRGKKTYMVAAMMVAISILNIMSGEESLGTFVSSPHFNTLLEGIGLGTLRAGVTKSVFR</sequence>
<reference evidence="1 2" key="1">
    <citation type="submission" date="2022-09" db="EMBL/GenBank/DDBJ databases">
        <authorList>
            <person name="Kop L."/>
        </authorList>
    </citation>
    <scope>NUCLEOTIDE SEQUENCE [LARGE SCALE GENOMIC DNA]</scope>
    <source>
        <strain evidence="1 2">347</strain>
    </source>
</reference>
<dbReference type="EMBL" id="OX336137">
    <property type="protein sequence ID" value="CAI2719755.1"/>
    <property type="molecule type" value="Genomic_DNA"/>
</dbReference>
<gene>
    <name evidence="1" type="ORF">NSPWAT_2899</name>
</gene>
<protein>
    <submittedName>
        <fullName evidence="1">Uncharacterized protein</fullName>
    </submittedName>
</protein>
<organism evidence="1 2">
    <name type="scientific">Nitrospina watsonii</name>
    <dbReference type="NCBI Taxonomy" id="1323948"/>
    <lineage>
        <taxon>Bacteria</taxon>
        <taxon>Pseudomonadati</taxon>
        <taxon>Nitrospinota/Tectimicrobiota group</taxon>
        <taxon>Nitrospinota</taxon>
        <taxon>Nitrospinia</taxon>
        <taxon>Nitrospinales</taxon>
        <taxon>Nitrospinaceae</taxon>
        <taxon>Nitrospina</taxon>
    </lineage>
</organism>
<evidence type="ECO:0000313" key="2">
    <source>
        <dbReference type="Proteomes" id="UP001157733"/>
    </source>
</evidence>
<evidence type="ECO:0000313" key="1">
    <source>
        <dbReference type="EMBL" id="CAI2719755.1"/>
    </source>
</evidence>
<dbReference type="RefSeq" id="WP_282012563.1">
    <property type="nucleotide sequence ID" value="NZ_OX336137.1"/>
</dbReference>
<proteinExistence type="predicted"/>
<accession>A0ABM9HI55</accession>
<name>A0ABM9HI55_9BACT</name>
<dbReference type="Proteomes" id="UP001157733">
    <property type="component" value="Chromosome"/>
</dbReference>
<keyword evidence="2" id="KW-1185">Reference proteome</keyword>